<evidence type="ECO:0000313" key="3">
    <source>
        <dbReference type="EMBL" id="KAK0754466.1"/>
    </source>
</evidence>
<evidence type="ECO:0000259" key="2">
    <source>
        <dbReference type="Pfam" id="PF07859"/>
    </source>
</evidence>
<keyword evidence="4" id="KW-1185">Reference proteome</keyword>
<sequence>MSDPRPIYQPLHPSIRPLLDPEYVTLHDSLIQYLLPIEHPSAQWTPASRSKASAVAHCVQRPIPVGAVHDLTPSTESFQARVFIPAGDAPPNGWPALVWFHGGGWVNGGLGSEAGFLSHLCHYVNCVVVTINYRHAPEHVFPAAHNDALAGWRWATNPATSGLPRLDLGRVAIGGLSAGGNLAISTTLRTATDTTQPIFQLLVCPVIDNTATTATAWDASRHSPFLTPSRMEWYRHQYFADVSHRGEWAASPCFAPKEVLQRLPPTFIAIAGCDLLAPEESAFAELLEGAGVTMERREYKGAMHTVLMLAGVHKQGKEVVHDTSIALAKAFGNKYDKEKAPVLGMAEDSK</sequence>
<dbReference type="Pfam" id="PF07859">
    <property type="entry name" value="Abhydrolase_3"/>
    <property type="match status" value="1"/>
</dbReference>
<dbReference type="InterPro" id="IPR013094">
    <property type="entry name" value="AB_hydrolase_3"/>
</dbReference>
<feature type="domain" description="Alpha/beta hydrolase fold-3" evidence="2">
    <location>
        <begin position="97"/>
        <end position="307"/>
    </location>
</feature>
<name>A0AA40FB44_9PEZI</name>
<accession>A0AA40FB44</accession>
<evidence type="ECO:0000256" key="1">
    <source>
        <dbReference type="ARBA" id="ARBA00022801"/>
    </source>
</evidence>
<dbReference type="Gene3D" id="3.40.50.1820">
    <property type="entry name" value="alpha/beta hydrolase"/>
    <property type="match status" value="1"/>
</dbReference>
<protein>
    <submittedName>
        <fullName evidence="3">Alpha/Beta hydrolase protein</fullName>
    </submittedName>
</protein>
<dbReference type="InterPro" id="IPR029058">
    <property type="entry name" value="AB_hydrolase_fold"/>
</dbReference>
<organism evidence="3 4">
    <name type="scientific">Schizothecium vesticola</name>
    <dbReference type="NCBI Taxonomy" id="314040"/>
    <lineage>
        <taxon>Eukaryota</taxon>
        <taxon>Fungi</taxon>
        <taxon>Dikarya</taxon>
        <taxon>Ascomycota</taxon>
        <taxon>Pezizomycotina</taxon>
        <taxon>Sordariomycetes</taxon>
        <taxon>Sordariomycetidae</taxon>
        <taxon>Sordariales</taxon>
        <taxon>Schizotheciaceae</taxon>
        <taxon>Schizothecium</taxon>
    </lineage>
</organism>
<dbReference type="SUPFAM" id="SSF53474">
    <property type="entry name" value="alpha/beta-Hydrolases"/>
    <property type="match status" value="1"/>
</dbReference>
<gene>
    <name evidence="3" type="ORF">B0T18DRAFT_399241</name>
</gene>
<dbReference type="InterPro" id="IPR050300">
    <property type="entry name" value="GDXG_lipolytic_enzyme"/>
</dbReference>
<dbReference type="PANTHER" id="PTHR48081">
    <property type="entry name" value="AB HYDROLASE SUPERFAMILY PROTEIN C4A8.06C"/>
    <property type="match status" value="1"/>
</dbReference>
<dbReference type="PANTHER" id="PTHR48081:SF8">
    <property type="entry name" value="ALPHA_BETA HYDROLASE FOLD-3 DOMAIN-CONTAINING PROTEIN-RELATED"/>
    <property type="match status" value="1"/>
</dbReference>
<reference evidence="3" key="1">
    <citation type="submission" date="2023-06" db="EMBL/GenBank/DDBJ databases">
        <title>Genome-scale phylogeny and comparative genomics of the fungal order Sordariales.</title>
        <authorList>
            <consortium name="Lawrence Berkeley National Laboratory"/>
            <person name="Hensen N."/>
            <person name="Bonometti L."/>
            <person name="Westerberg I."/>
            <person name="Brannstrom I.O."/>
            <person name="Guillou S."/>
            <person name="Cros-Aarteil S."/>
            <person name="Calhoun S."/>
            <person name="Haridas S."/>
            <person name="Kuo A."/>
            <person name="Mondo S."/>
            <person name="Pangilinan J."/>
            <person name="Riley R."/>
            <person name="LaButti K."/>
            <person name="Andreopoulos B."/>
            <person name="Lipzen A."/>
            <person name="Chen C."/>
            <person name="Yanf M."/>
            <person name="Daum C."/>
            <person name="Ng V."/>
            <person name="Clum A."/>
            <person name="Steindorff A."/>
            <person name="Ohm R."/>
            <person name="Martin F."/>
            <person name="Silar P."/>
            <person name="Natvig D."/>
            <person name="Lalanne C."/>
            <person name="Gautier V."/>
            <person name="Ament-velasquez S.L."/>
            <person name="Kruys A."/>
            <person name="Hutchinson M.I."/>
            <person name="Powell A.J."/>
            <person name="Barry K."/>
            <person name="Miller A.N."/>
            <person name="Grigoriev I.V."/>
            <person name="Debuchy R."/>
            <person name="Gladieux P."/>
            <person name="Thoren M.H."/>
            <person name="Johannesson H."/>
        </authorList>
    </citation>
    <scope>NUCLEOTIDE SEQUENCE</scope>
    <source>
        <strain evidence="3">SMH3187-1</strain>
    </source>
</reference>
<dbReference type="EMBL" id="JAUKUD010000001">
    <property type="protein sequence ID" value="KAK0754466.1"/>
    <property type="molecule type" value="Genomic_DNA"/>
</dbReference>
<comment type="caution">
    <text evidence="3">The sequence shown here is derived from an EMBL/GenBank/DDBJ whole genome shotgun (WGS) entry which is preliminary data.</text>
</comment>
<dbReference type="AlphaFoldDB" id="A0AA40FB44"/>
<dbReference type="Proteomes" id="UP001172155">
    <property type="component" value="Unassembled WGS sequence"/>
</dbReference>
<keyword evidence="1 3" id="KW-0378">Hydrolase</keyword>
<evidence type="ECO:0000313" key="4">
    <source>
        <dbReference type="Proteomes" id="UP001172155"/>
    </source>
</evidence>
<dbReference type="GO" id="GO:0016787">
    <property type="term" value="F:hydrolase activity"/>
    <property type="evidence" value="ECO:0007669"/>
    <property type="project" value="UniProtKB-KW"/>
</dbReference>
<proteinExistence type="predicted"/>